<organism evidence="2">
    <name type="scientific">Rhipicephalus zambeziensis</name>
    <dbReference type="NCBI Taxonomy" id="60191"/>
    <lineage>
        <taxon>Eukaryota</taxon>
        <taxon>Metazoa</taxon>
        <taxon>Ecdysozoa</taxon>
        <taxon>Arthropoda</taxon>
        <taxon>Chelicerata</taxon>
        <taxon>Arachnida</taxon>
        <taxon>Acari</taxon>
        <taxon>Parasitiformes</taxon>
        <taxon>Ixodida</taxon>
        <taxon>Ixodoidea</taxon>
        <taxon>Ixodidae</taxon>
        <taxon>Rhipicephalinae</taxon>
        <taxon>Rhipicephalus</taxon>
        <taxon>Rhipicephalus</taxon>
    </lineage>
</organism>
<evidence type="ECO:0000256" key="1">
    <source>
        <dbReference type="SAM" id="SignalP"/>
    </source>
</evidence>
<keyword evidence="1" id="KW-0732">Signal</keyword>
<evidence type="ECO:0008006" key="3">
    <source>
        <dbReference type="Google" id="ProtNLM"/>
    </source>
</evidence>
<accession>A0A224Y780</accession>
<sequence>MVQLGVLLWQNVFCLNAPHTNAEKNIKSCCFQCMPHALYSPDLSRNMFYTFTPCHLGDKSREVHSQYNTHAQVLFLFHVEYKGRCLHTYTIMKQWWGGLRV</sequence>
<proteinExistence type="predicted"/>
<name>A0A224Y780_9ACAR</name>
<protein>
    <recommendedName>
        <fullName evidence="3">Secreted protein</fullName>
    </recommendedName>
</protein>
<dbReference type="EMBL" id="GFPF01002281">
    <property type="protein sequence ID" value="MAA13427.1"/>
    <property type="molecule type" value="Transcribed_RNA"/>
</dbReference>
<feature type="signal peptide" evidence="1">
    <location>
        <begin position="1"/>
        <end position="22"/>
    </location>
</feature>
<evidence type="ECO:0000313" key="2">
    <source>
        <dbReference type="EMBL" id="MAA13427.1"/>
    </source>
</evidence>
<reference evidence="2" key="1">
    <citation type="journal article" date="2017" name="Parasit. Vectors">
        <title>Sialotranscriptomics of Rhipicephalus zambeziensis reveals intricate expression profiles of secretory proteins and suggests tight temporal transcriptional regulation during blood-feeding.</title>
        <authorList>
            <person name="de Castro M.H."/>
            <person name="de Klerk D."/>
            <person name="Pienaar R."/>
            <person name="Rees D.J.G."/>
            <person name="Mans B.J."/>
        </authorList>
    </citation>
    <scope>NUCLEOTIDE SEQUENCE</scope>
    <source>
        <tissue evidence="2">Salivary glands</tissue>
    </source>
</reference>
<feature type="chain" id="PRO_5013030763" description="Secreted protein" evidence="1">
    <location>
        <begin position="23"/>
        <end position="101"/>
    </location>
</feature>
<dbReference type="AlphaFoldDB" id="A0A224Y780"/>